<feature type="non-terminal residue" evidence="1">
    <location>
        <position position="634"/>
    </location>
</feature>
<gene>
    <name evidence="1" type="ORF">FIBSPDRAFT_766372</name>
</gene>
<reference evidence="1 2" key="1">
    <citation type="journal article" date="2016" name="Mol. Biol. Evol.">
        <title>Comparative Genomics of Early-Diverging Mushroom-Forming Fungi Provides Insights into the Origins of Lignocellulose Decay Capabilities.</title>
        <authorList>
            <person name="Nagy L.G."/>
            <person name="Riley R."/>
            <person name="Tritt A."/>
            <person name="Adam C."/>
            <person name="Daum C."/>
            <person name="Floudas D."/>
            <person name="Sun H."/>
            <person name="Yadav J.S."/>
            <person name="Pangilinan J."/>
            <person name="Larsson K.H."/>
            <person name="Matsuura K."/>
            <person name="Barry K."/>
            <person name="Labutti K."/>
            <person name="Kuo R."/>
            <person name="Ohm R.A."/>
            <person name="Bhattacharya S.S."/>
            <person name="Shirouzu T."/>
            <person name="Yoshinaga Y."/>
            <person name="Martin F.M."/>
            <person name="Grigoriev I.V."/>
            <person name="Hibbett D.S."/>
        </authorList>
    </citation>
    <scope>NUCLEOTIDE SEQUENCE [LARGE SCALE GENOMIC DNA]</scope>
    <source>
        <strain evidence="1 2">CBS 109695</strain>
    </source>
</reference>
<evidence type="ECO:0000313" key="2">
    <source>
        <dbReference type="Proteomes" id="UP000076532"/>
    </source>
</evidence>
<organism evidence="1 2">
    <name type="scientific">Athelia psychrophila</name>
    <dbReference type="NCBI Taxonomy" id="1759441"/>
    <lineage>
        <taxon>Eukaryota</taxon>
        <taxon>Fungi</taxon>
        <taxon>Dikarya</taxon>
        <taxon>Basidiomycota</taxon>
        <taxon>Agaricomycotina</taxon>
        <taxon>Agaricomycetes</taxon>
        <taxon>Agaricomycetidae</taxon>
        <taxon>Atheliales</taxon>
        <taxon>Atheliaceae</taxon>
        <taxon>Athelia</taxon>
    </lineage>
</organism>
<protein>
    <submittedName>
        <fullName evidence="1">Uncharacterized protein</fullName>
    </submittedName>
</protein>
<keyword evidence="2" id="KW-1185">Reference proteome</keyword>
<accession>A0A167VKF8</accession>
<sequence length="634" mass="71496">MERIVQGPHQNASWRYYTVENLINLLHAKNTQINRLKLKQLNLEQSLLVRARHLAAFKRFLFAVAKGDIPRLHSLVATMIKDGAAIFAILDKNFMASNQLYHPKNYADSDYKQLFLFHKLGGRAVAELAHRTRGLPSIDSTRRYIRAQPLFPSPKMPTVDEMSTNLDISYLPKDLAESDTPSRPVTGFQLMTNEIKIESRLRWDARTNKILGVCREHSKNVSMDFESIAEPDAIIEGINNKELHFASEATVMAVSHFSDVPKAYSAHPFVISGSCKREDVLSQQTLLDTAATVLRARKDDIGGRLYCITLDGDARRRRATAAITLIADLDPNDPIRKKLGELRLFNYKCGHDAVTSDIEYKHLFKRFRSALIRAAGCQINGRLINQEILRRHLQSTGLDHNHIEVIISPSDKQDVKLMYDLLSAIAVLPDAIPADRPSIHNTRKALQLLGKFYAHLLEAYTNINLSLRQQLQHLSAAAHLILAIYSCDKGNSMPLQTYFDMMTTIKNVFFCVAKTQVDDPHGSFWIILIGTDTLERLFGKIRTMIGSDSNCDHLQLGNRCESAAICTQILAENPTWEAAPRRLTLKTWRDEAGDLSAQVDHINPKTWKGDVKVQGVVILTCWEDGRRTATAELS</sequence>
<dbReference type="OrthoDB" id="2691851at2759"/>
<dbReference type="EMBL" id="KV417862">
    <property type="protein sequence ID" value="KZP05110.1"/>
    <property type="molecule type" value="Genomic_DNA"/>
</dbReference>
<proteinExistence type="predicted"/>
<name>A0A167VKF8_9AGAM</name>
<dbReference type="Proteomes" id="UP000076532">
    <property type="component" value="Unassembled WGS sequence"/>
</dbReference>
<evidence type="ECO:0000313" key="1">
    <source>
        <dbReference type="EMBL" id="KZP05110.1"/>
    </source>
</evidence>
<dbReference type="AlphaFoldDB" id="A0A167VKF8"/>